<dbReference type="EMBL" id="JAYKXN010000003">
    <property type="protein sequence ID" value="KAK7301254.1"/>
    <property type="molecule type" value="Genomic_DNA"/>
</dbReference>
<feature type="domain" description="HTH myb-type" evidence="4">
    <location>
        <begin position="1"/>
        <end position="17"/>
    </location>
</feature>
<protein>
    <recommendedName>
        <fullName evidence="4">HTH myb-type domain-containing protein</fullName>
    </recommendedName>
</protein>
<evidence type="ECO:0000256" key="1">
    <source>
        <dbReference type="ARBA" id="ARBA00004123"/>
    </source>
</evidence>
<evidence type="ECO:0000259" key="4">
    <source>
        <dbReference type="PROSITE" id="PS51294"/>
    </source>
</evidence>
<evidence type="ECO:0000256" key="3">
    <source>
        <dbReference type="ARBA" id="ARBA00023242"/>
    </source>
</evidence>
<accession>A0AAN9JPS2</accession>
<dbReference type="GO" id="GO:0045252">
    <property type="term" value="C:oxoglutarate dehydrogenase complex"/>
    <property type="evidence" value="ECO:0007669"/>
    <property type="project" value="TreeGrafter"/>
</dbReference>
<name>A0AAN9JPS2_CLITE</name>
<dbReference type="PANTHER" id="PTHR22912:SF151">
    <property type="entry name" value="DIHYDROLIPOYL DEHYDROGENASE, MITOCHONDRIAL"/>
    <property type="match status" value="1"/>
</dbReference>
<proteinExistence type="inferred from homology"/>
<dbReference type="PROSITE" id="PS51294">
    <property type="entry name" value="HTH_MYB"/>
    <property type="match status" value="1"/>
</dbReference>
<organism evidence="5 6">
    <name type="scientific">Clitoria ternatea</name>
    <name type="common">Butterfly pea</name>
    <dbReference type="NCBI Taxonomy" id="43366"/>
    <lineage>
        <taxon>Eukaryota</taxon>
        <taxon>Viridiplantae</taxon>
        <taxon>Streptophyta</taxon>
        <taxon>Embryophyta</taxon>
        <taxon>Tracheophyta</taxon>
        <taxon>Spermatophyta</taxon>
        <taxon>Magnoliopsida</taxon>
        <taxon>eudicotyledons</taxon>
        <taxon>Gunneridae</taxon>
        <taxon>Pentapetalae</taxon>
        <taxon>rosids</taxon>
        <taxon>fabids</taxon>
        <taxon>Fabales</taxon>
        <taxon>Fabaceae</taxon>
        <taxon>Papilionoideae</taxon>
        <taxon>50 kb inversion clade</taxon>
        <taxon>NPAAA clade</taxon>
        <taxon>indigoferoid/millettioid clade</taxon>
        <taxon>Phaseoleae</taxon>
        <taxon>Clitoria</taxon>
    </lineage>
</organism>
<dbReference type="AlphaFoldDB" id="A0AAN9JPS2"/>
<dbReference type="GO" id="GO:0050660">
    <property type="term" value="F:flavin adenine dinucleotide binding"/>
    <property type="evidence" value="ECO:0007669"/>
    <property type="project" value="TreeGrafter"/>
</dbReference>
<dbReference type="GO" id="GO:0005634">
    <property type="term" value="C:nucleus"/>
    <property type="evidence" value="ECO:0007669"/>
    <property type="project" value="UniProtKB-SubCell"/>
</dbReference>
<comment type="caution">
    <text evidence="5">The sequence shown here is derived from an EMBL/GenBank/DDBJ whole genome shotgun (WGS) entry which is preliminary data.</text>
</comment>
<keyword evidence="3" id="KW-0539">Nucleus</keyword>
<dbReference type="Proteomes" id="UP001359559">
    <property type="component" value="Unassembled WGS sequence"/>
</dbReference>
<dbReference type="GO" id="GO:0006103">
    <property type="term" value="P:2-oxoglutarate metabolic process"/>
    <property type="evidence" value="ECO:0007669"/>
    <property type="project" value="TreeGrafter"/>
</dbReference>
<evidence type="ECO:0000256" key="2">
    <source>
        <dbReference type="ARBA" id="ARBA00007532"/>
    </source>
</evidence>
<gene>
    <name evidence="5" type="ORF">RJT34_12115</name>
</gene>
<sequence length="115" mass="13242">MDNEIKNYWQNHIKKFLKHNDNNTTCGDDDGDELKSKAIECKEFEGPVTFVKALYQLMLRFDPEISKLVQRVLINPRNIDYHTRVFASKVDVALIATGKAPFTKGLRLKNICLSN</sequence>
<dbReference type="InterPro" id="IPR017930">
    <property type="entry name" value="Myb_dom"/>
</dbReference>
<reference evidence="5 6" key="1">
    <citation type="submission" date="2024-01" db="EMBL/GenBank/DDBJ databases">
        <title>The genomes of 5 underutilized Papilionoideae crops provide insights into root nodulation and disease resistance.</title>
        <authorList>
            <person name="Yuan L."/>
        </authorList>
    </citation>
    <scope>NUCLEOTIDE SEQUENCE [LARGE SCALE GENOMIC DNA]</scope>
    <source>
        <strain evidence="5">LY-2023</strain>
        <tissue evidence="5">Leaf</tissue>
    </source>
</reference>
<dbReference type="GO" id="GO:0005739">
    <property type="term" value="C:mitochondrion"/>
    <property type="evidence" value="ECO:0007669"/>
    <property type="project" value="TreeGrafter"/>
</dbReference>
<keyword evidence="6" id="KW-1185">Reference proteome</keyword>
<comment type="subcellular location">
    <subcellularLocation>
        <location evidence="1">Nucleus</location>
    </subcellularLocation>
</comment>
<evidence type="ECO:0000313" key="5">
    <source>
        <dbReference type="EMBL" id="KAK7301254.1"/>
    </source>
</evidence>
<dbReference type="InterPro" id="IPR050151">
    <property type="entry name" value="Class-I_Pyr_Nuc-Dis_Oxidored"/>
</dbReference>
<dbReference type="GO" id="GO:0004148">
    <property type="term" value="F:dihydrolipoyl dehydrogenase (NADH) activity"/>
    <property type="evidence" value="ECO:0007669"/>
    <property type="project" value="TreeGrafter"/>
</dbReference>
<dbReference type="PANTHER" id="PTHR22912">
    <property type="entry name" value="DISULFIDE OXIDOREDUCTASE"/>
    <property type="match status" value="1"/>
</dbReference>
<comment type="similarity">
    <text evidence="2">Belongs to the class-I pyridine nucleotide-disulfide oxidoreductase family.</text>
</comment>
<evidence type="ECO:0000313" key="6">
    <source>
        <dbReference type="Proteomes" id="UP001359559"/>
    </source>
</evidence>